<dbReference type="GO" id="GO:0006457">
    <property type="term" value="P:protein folding"/>
    <property type="evidence" value="ECO:0000318"/>
    <property type="project" value="GO_Central"/>
</dbReference>
<accession>A0A8R1YN85</accession>
<evidence type="ECO:0000256" key="2">
    <source>
        <dbReference type="SAM" id="MobiDB-lite"/>
    </source>
</evidence>
<protein>
    <submittedName>
        <fullName evidence="3">Uncharacterized protein</fullName>
    </submittedName>
</protein>
<dbReference type="GO" id="GO:0003756">
    <property type="term" value="F:protein disulfide isomerase activity"/>
    <property type="evidence" value="ECO:0000318"/>
    <property type="project" value="GO_Central"/>
</dbReference>
<keyword evidence="4" id="KW-1185">Reference proteome</keyword>
<evidence type="ECO:0000256" key="1">
    <source>
        <dbReference type="ARBA" id="ARBA00006347"/>
    </source>
</evidence>
<dbReference type="AlphaFoldDB" id="A0A2A6CXF2"/>
<dbReference type="FunFam" id="3.40.30.10:FF:000454">
    <property type="entry name" value="Thioredoxin"/>
    <property type="match status" value="1"/>
</dbReference>
<dbReference type="SUPFAM" id="SSF52833">
    <property type="entry name" value="Thioredoxin-like"/>
    <property type="match status" value="1"/>
</dbReference>
<gene>
    <name evidence="3" type="primary">WBGene00274533</name>
</gene>
<dbReference type="GO" id="GO:0034976">
    <property type="term" value="P:response to endoplasmic reticulum stress"/>
    <property type="evidence" value="ECO:0000318"/>
    <property type="project" value="GO_Central"/>
</dbReference>
<dbReference type="GO" id="GO:0005783">
    <property type="term" value="C:endoplasmic reticulum"/>
    <property type="evidence" value="ECO:0000318"/>
    <property type="project" value="GO_Central"/>
</dbReference>
<feature type="region of interest" description="Disordered" evidence="2">
    <location>
        <begin position="88"/>
        <end position="112"/>
    </location>
</feature>
<name>A0A2A6CXF2_PRIPA</name>
<dbReference type="PANTHER" id="PTHR18929:SF240">
    <property type="entry name" value="PROTEIN DISULFIDE-ISOMERASE"/>
    <property type="match status" value="1"/>
</dbReference>
<reference evidence="4" key="1">
    <citation type="journal article" date="2008" name="Nat. Genet.">
        <title>The Pristionchus pacificus genome provides a unique perspective on nematode lifestyle and parasitism.</title>
        <authorList>
            <person name="Dieterich C."/>
            <person name="Clifton S.W."/>
            <person name="Schuster L.N."/>
            <person name="Chinwalla A."/>
            <person name="Delehaunty K."/>
            <person name="Dinkelacker I."/>
            <person name="Fulton L."/>
            <person name="Fulton R."/>
            <person name="Godfrey J."/>
            <person name="Minx P."/>
            <person name="Mitreva M."/>
            <person name="Roeseler W."/>
            <person name="Tian H."/>
            <person name="Witte H."/>
            <person name="Yang S.P."/>
            <person name="Wilson R.K."/>
            <person name="Sommer R.J."/>
        </authorList>
    </citation>
    <scope>NUCLEOTIDE SEQUENCE [LARGE SCALE GENOMIC DNA]</scope>
    <source>
        <strain evidence="4">PS312</strain>
    </source>
</reference>
<dbReference type="PANTHER" id="PTHR18929">
    <property type="entry name" value="PROTEIN DISULFIDE ISOMERASE"/>
    <property type="match status" value="1"/>
</dbReference>
<dbReference type="InterPro" id="IPR036249">
    <property type="entry name" value="Thioredoxin-like_sf"/>
</dbReference>
<evidence type="ECO:0000313" key="4">
    <source>
        <dbReference type="Proteomes" id="UP000005239"/>
    </source>
</evidence>
<sequence length="313" mass="34175">HVLPSICNEALKSVISKFNASQLITQRQQASSLNLFPSSVPNESTRLIGSRRPLVVAPVLSVDIEEEENVLVLTNDNFESARSTLNIRCSSSSTPSSADTANRSPRTRKGIASGVLKDEGCEVKLDKVDATVHGVLASKFEVRFADIPRSNPSVPASPECQENRESILTCLQQVRGRDVDAIVKKKTGPAAVTIESSDDLKAFAEGNDVYTVAYFEVRSHRRELKITSISIFSVLSLGANLAKFAPDFTDLTTENIVSFNERFLAGELKQDLVSADVPEDWDTKPVMVLVGKNFNEVGKNSGKGLLVKFYARD</sequence>
<dbReference type="OrthoDB" id="427280at2759"/>
<reference evidence="3" key="2">
    <citation type="submission" date="2022-06" db="UniProtKB">
        <authorList>
            <consortium name="EnsemblMetazoa"/>
        </authorList>
    </citation>
    <scope>IDENTIFICATION</scope>
    <source>
        <strain evidence="3">PS312</strain>
    </source>
</reference>
<proteinExistence type="inferred from homology"/>
<evidence type="ECO:0000313" key="3">
    <source>
        <dbReference type="EnsemblMetazoa" id="PPA36164.1"/>
    </source>
</evidence>
<dbReference type="Gene3D" id="3.40.30.10">
    <property type="entry name" value="Glutaredoxin"/>
    <property type="match status" value="1"/>
</dbReference>
<comment type="similarity">
    <text evidence="1">Belongs to the protein disulfide isomerase family.</text>
</comment>
<organism evidence="3 4">
    <name type="scientific">Pristionchus pacificus</name>
    <name type="common">Parasitic nematode worm</name>
    <dbReference type="NCBI Taxonomy" id="54126"/>
    <lineage>
        <taxon>Eukaryota</taxon>
        <taxon>Metazoa</taxon>
        <taxon>Ecdysozoa</taxon>
        <taxon>Nematoda</taxon>
        <taxon>Chromadorea</taxon>
        <taxon>Rhabditida</taxon>
        <taxon>Rhabditina</taxon>
        <taxon>Diplogasteromorpha</taxon>
        <taxon>Diplogasteroidea</taxon>
        <taxon>Neodiplogasteridae</taxon>
        <taxon>Pristionchus</taxon>
    </lineage>
</organism>
<dbReference type="Proteomes" id="UP000005239">
    <property type="component" value="Unassembled WGS sequence"/>
</dbReference>
<accession>A0A2A6CXF2</accession>
<dbReference type="EnsemblMetazoa" id="PPA36164.1">
    <property type="protein sequence ID" value="PPA36164.1"/>
    <property type="gene ID" value="WBGene00274533"/>
</dbReference>